<reference evidence="3" key="1">
    <citation type="journal article" date="2012" name="Science">
        <title>The Paleozoic origin of enzymatic lignin decomposition reconstructed from 31 fungal genomes.</title>
        <authorList>
            <person name="Floudas D."/>
            <person name="Binder M."/>
            <person name="Riley R."/>
            <person name="Barry K."/>
            <person name="Blanchette R.A."/>
            <person name="Henrissat B."/>
            <person name="Martinez A.T."/>
            <person name="Otillar R."/>
            <person name="Spatafora J.W."/>
            <person name="Yadav J.S."/>
            <person name="Aerts A."/>
            <person name="Benoit I."/>
            <person name="Boyd A."/>
            <person name="Carlson A."/>
            <person name="Copeland A."/>
            <person name="Coutinho P.M."/>
            <person name="de Vries R.P."/>
            <person name="Ferreira P."/>
            <person name="Findley K."/>
            <person name="Foster B."/>
            <person name="Gaskell J."/>
            <person name="Glotzer D."/>
            <person name="Gorecki P."/>
            <person name="Heitman J."/>
            <person name="Hesse C."/>
            <person name="Hori C."/>
            <person name="Igarashi K."/>
            <person name="Jurgens J.A."/>
            <person name="Kallen N."/>
            <person name="Kersten P."/>
            <person name="Kohler A."/>
            <person name="Kuees U."/>
            <person name="Kumar T.K.A."/>
            <person name="Kuo A."/>
            <person name="LaButti K."/>
            <person name="Larrondo L.F."/>
            <person name="Lindquist E."/>
            <person name="Ling A."/>
            <person name="Lombard V."/>
            <person name="Lucas S."/>
            <person name="Lundell T."/>
            <person name="Martin R."/>
            <person name="McLaughlin D.J."/>
            <person name="Morgenstern I."/>
            <person name="Morin E."/>
            <person name="Murat C."/>
            <person name="Nagy L.G."/>
            <person name="Nolan M."/>
            <person name="Ohm R.A."/>
            <person name="Patyshakuliyeva A."/>
            <person name="Rokas A."/>
            <person name="Ruiz-Duenas F.J."/>
            <person name="Sabat G."/>
            <person name="Salamov A."/>
            <person name="Samejima M."/>
            <person name="Schmutz J."/>
            <person name="Slot J.C."/>
            <person name="St John F."/>
            <person name="Stenlid J."/>
            <person name="Sun H."/>
            <person name="Sun S."/>
            <person name="Syed K."/>
            <person name="Tsang A."/>
            <person name="Wiebenga A."/>
            <person name="Young D."/>
            <person name="Pisabarro A."/>
            <person name="Eastwood D.C."/>
            <person name="Martin F."/>
            <person name="Cullen D."/>
            <person name="Grigoriev I.V."/>
            <person name="Hibbett D.S."/>
        </authorList>
    </citation>
    <scope>NUCLEOTIDE SEQUENCE [LARGE SCALE GENOMIC DNA]</scope>
    <source>
        <strain evidence="3">RWD-64-598 SS2</strain>
    </source>
</reference>
<dbReference type="RefSeq" id="XP_007775397.1">
    <property type="nucleotide sequence ID" value="XM_007777207.1"/>
</dbReference>
<accession>R7SDY5</accession>
<name>R7SDY5_CONPW</name>
<protein>
    <submittedName>
        <fullName evidence="2">Uncharacterized protein</fullName>
    </submittedName>
</protein>
<evidence type="ECO:0000313" key="2">
    <source>
        <dbReference type="EMBL" id="EIW74378.1"/>
    </source>
</evidence>
<sequence>MASQYGGSLPHIPLLDRLEDQTKEKYQVNPSKQRRGSFKHRYYVAGLALGQLTILAFGWGFLGAKIYWKEIPMTDGLARLAFSQPEGTTFVAGIVASCIAKLSVWLYSRAVRRAITSTLVKGPMSLQFFGFSVKVLGGALFLNKKHPAWTWASIPVWAVICTLTASPTTVSQSGSVRGTELDLGSSALAHLVEKTSKPFMTNASNIVTALNPQSYDLMDIAGFLAGQSSGGARVGLPSTFNFNGASYNISTAFSGGYVKPDTVIDTHLSGLSQNYSVFQQGLTAEVSCTQQNLTFPAPNSLTYKHSTTSAAQSSAIYTLWTGVSGPSNNSFTIAIDGSSHNGAPSSRYDFIKPTICEVTPWITDVAVGYNNFIISPGSPQKTQLLGERSPSSMAFITSLVQWIGGRAQADIGNTMADSVSVIMASQNQTSTLVNTILEDYWRGVVEYAGTYLRLGYSAGDPNEMESQTPSNMSRAFNGTVYTTTMGWSYQSATALFTLIPQTVISLLTIAILMLPCRKTLPLGVEEDFDVAEVSDVVLAMTSDGTEIHGSPPKDGTVSRKDKENIRLEVLQDNRKRMIVETICWAVVHLLLSTMVFKRELGTVPPLSTLADAYIVCSSVALSIFAPVRRLAIKRTVVATPGWLLFQ</sequence>
<dbReference type="Proteomes" id="UP000053558">
    <property type="component" value="Unassembled WGS sequence"/>
</dbReference>
<feature type="transmembrane region" description="Helical" evidence="1">
    <location>
        <begin position="42"/>
        <end position="68"/>
    </location>
</feature>
<gene>
    <name evidence="2" type="ORF">CONPUDRAFT_78045</name>
</gene>
<organism evidence="2 3">
    <name type="scientific">Coniophora puteana (strain RWD-64-598)</name>
    <name type="common">Brown rot fungus</name>
    <dbReference type="NCBI Taxonomy" id="741705"/>
    <lineage>
        <taxon>Eukaryota</taxon>
        <taxon>Fungi</taxon>
        <taxon>Dikarya</taxon>
        <taxon>Basidiomycota</taxon>
        <taxon>Agaricomycotina</taxon>
        <taxon>Agaricomycetes</taxon>
        <taxon>Agaricomycetidae</taxon>
        <taxon>Boletales</taxon>
        <taxon>Coniophorineae</taxon>
        <taxon>Coniophoraceae</taxon>
        <taxon>Coniophora</taxon>
    </lineage>
</organism>
<dbReference type="OrthoDB" id="3351168at2759"/>
<evidence type="ECO:0000313" key="3">
    <source>
        <dbReference type="Proteomes" id="UP000053558"/>
    </source>
</evidence>
<dbReference type="KEGG" id="cput:CONPUDRAFT_78045"/>
<dbReference type="AlphaFoldDB" id="R7SDY5"/>
<evidence type="ECO:0000256" key="1">
    <source>
        <dbReference type="SAM" id="Phobius"/>
    </source>
</evidence>
<keyword evidence="1" id="KW-0472">Membrane</keyword>
<dbReference type="EMBL" id="JH711592">
    <property type="protein sequence ID" value="EIW74378.1"/>
    <property type="molecule type" value="Genomic_DNA"/>
</dbReference>
<keyword evidence="3" id="KW-1185">Reference proteome</keyword>
<proteinExistence type="predicted"/>
<dbReference type="GeneID" id="19209695"/>
<keyword evidence="1" id="KW-0812">Transmembrane</keyword>
<keyword evidence="1" id="KW-1133">Transmembrane helix</keyword>
<feature type="transmembrane region" description="Helical" evidence="1">
    <location>
        <begin position="88"/>
        <end position="107"/>
    </location>
</feature>